<protein>
    <submittedName>
        <fullName evidence="1">Uncharacterized protein</fullName>
    </submittedName>
</protein>
<sequence>MRTSGVESLKPILLFLMISAFWNIEGQACMKDRIIDADKAWGIHQIDSFHFTPHGGFAFLNDGSSWKINPAESEWIKEHEPLLLNTPLTIMPEAGAEHYPLRVIIHSEREHGWVDFTVEYLSPPNEKEASYILKQSEDCLEISIPLQETAIQLTLLINPHDFKTLEKWKKGQKVMIGGAWLPEYDINGPKDYNCDYPYVLFNYNAGNYVFFTIISDHAK</sequence>
<accession>F8LBC4</accession>
<reference evidence="1" key="1">
    <citation type="submission" date="2011-05" db="EMBL/GenBank/DDBJ databases">
        <title>Unity in variety -- the pan-genome of the Chlamydiae.</title>
        <authorList>
            <person name="Collingro A."/>
            <person name="Tischler P."/>
            <person name="Weinmaier T."/>
            <person name="Penz T."/>
            <person name="Heinz E."/>
            <person name="Brunham R.C."/>
            <person name="Read T.D."/>
            <person name="Bavoil P.M."/>
            <person name="Sachse K."/>
            <person name="Kahane S."/>
            <person name="Friedman M.G."/>
            <person name="Rattei T."/>
            <person name="Myers G.S.A."/>
            <person name="Horn M."/>
        </authorList>
    </citation>
    <scope>NUCLEOTIDE SEQUENCE</scope>
    <source>
        <strain evidence="1">2032/99</strain>
    </source>
</reference>
<name>F8LBC4_9BACT</name>
<dbReference type="AlphaFoldDB" id="F8LBC4"/>
<proteinExistence type="predicted"/>
<evidence type="ECO:0000313" key="1">
    <source>
        <dbReference type="EMBL" id="CCB90788.1"/>
    </source>
</evidence>
<organism evidence="1">
    <name type="scientific">Waddlia chondrophila 2032/99</name>
    <dbReference type="NCBI Taxonomy" id="765953"/>
    <lineage>
        <taxon>Bacteria</taxon>
        <taxon>Pseudomonadati</taxon>
        <taxon>Chlamydiota</taxon>
        <taxon>Chlamydiia</taxon>
        <taxon>Parachlamydiales</taxon>
        <taxon>Waddliaceae</taxon>
        <taxon>Waddlia</taxon>
    </lineage>
</organism>
<dbReference type="EMBL" id="FR872638">
    <property type="protein sequence ID" value="CCB90788.1"/>
    <property type="molecule type" value="Genomic_DNA"/>
</dbReference>
<gene>
    <name evidence="1" type="ORF">WCH_BS10460</name>
</gene>